<dbReference type="InterPro" id="IPR004710">
    <property type="entry name" value="Bilac:Na_transpt"/>
</dbReference>
<evidence type="ECO:0000256" key="6">
    <source>
        <dbReference type="ARBA" id="ARBA00023136"/>
    </source>
</evidence>
<feature type="transmembrane region" description="Helical" evidence="8">
    <location>
        <begin position="237"/>
        <end position="262"/>
    </location>
</feature>
<dbReference type="PANTHER" id="PTHR10361">
    <property type="entry name" value="SODIUM-BILE ACID COTRANSPORTER"/>
    <property type="match status" value="1"/>
</dbReference>
<feature type="transmembrane region" description="Helical" evidence="8">
    <location>
        <begin position="53"/>
        <end position="72"/>
    </location>
</feature>
<evidence type="ECO:0000313" key="9">
    <source>
        <dbReference type="EnsemblMetazoa" id="XP_011669173"/>
    </source>
</evidence>
<dbReference type="OrthoDB" id="203097at2759"/>
<feature type="transmembrane region" description="Helical" evidence="8">
    <location>
        <begin position="84"/>
        <end position="107"/>
    </location>
</feature>
<feature type="transmembrane region" description="Helical" evidence="8">
    <location>
        <begin position="113"/>
        <end position="133"/>
    </location>
</feature>
<evidence type="ECO:0000256" key="1">
    <source>
        <dbReference type="ARBA" id="ARBA00004141"/>
    </source>
</evidence>
<dbReference type="GeneID" id="105440563"/>
<dbReference type="GO" id="GO:0008508">
    <property type="term" value="F:bile acid:sodium symporter activity"/>
    <property type="evidence" value="ECO:0000318"/>
    <property type="project" value="GO_Central"/>
</dbReference>
<keyword evidence="4" id="KW-0769">Symport</keyword>
<dbReference type="PANTHER" id="PTHR10361:SF28">
    <property type="entry name" value="P3 PROTEIN-RELATED"/>
    <property type="match status" value="1"/>
</dbReference>
<dbReference type="GO" id="GO:0015721">
    <property type="term" value="P:bile acid and bile salt transport"/>
    <property type="evidence" value="ECO:0000318"/>
    <property type="project" value="GO_Central"/>
</dbReference>
<evidence type="ECO:0000256" key="8">
    <source>
        <dbReference type="SAM" id="Phobius"/>
    </source>
</evidence>
<keyword evidence="4" id="KW-0813">Transport</keyword>
<feature type="transmembrane region" description="Helical" evidence="8">
    <location>
        <begin position="309"/>
        <end position="328"/>
    </location>
</feature>
<dbReference type="InterPro" id="IPR002657">
    <property type="entry name" value="BilAc:Na_symport/Acr3"/>
</dbReference>
<accession>A0A7M7HLQ3</accession>
<evidence type="ECO:0000256" key="2">
    <source>
        <dbReference type="ARBA" id="ARBA00006528"/>
    </source>
</evidence>
<dbReference type="GO" id="GO:0016020">
    <property type="term" value="C:membrane"/>
    <property type="evidence" value="ECO:0007669"/>
    <property type="project" value="UniProtKB-SubCell"/>
</dbReference>
<proteinExistence type="inferred from homology"/>
<protein>
    <recommendedName>
        <fullName evidence="11">Ileal sodium/bile acid cotransporter</fullName>
    </recommendedName>
</protein>
<sequence length="365" mass="40123">MDSFETSTRMRSDEEMFSDDVTMVTGLDNWTTGLSPPPPPPPHIAALKQANKITLIVILVFLMLAMGCVVQPRDFKEVFRVPKSVLIGMLCQFLLMPLSAFCLALALSLPTPMSLGVLIMSCCPGGTVSNLFAFWTKGDICLSISMTTISTLAAIGLMPLNLFIYSRRWTDDNAVIPFVSIVTALVSIVIPVAIGMVIRWKREQWTSFISKAASILGFLGIATSVTLTAIINPGMYLVSWQVWFCVLTLPALGAALGYLISWALRRSPQHCRTIAYETGFQNVSLAMTLIVLTFDGSPIMFEVFTYPSLYGPIMMIEGLFSVAVYKAVVRYTKSSTKDGRPVTDLDSKKKDFNSGDEYSAHDSEI</sequence>
<evidence type="ECO:0000313" key="10">
    <source>
        <dbReference type="Proteomes" id="UP000007110"/>
    </source>
</evidence>
<dbReference type="EnsemblMetazoa" id="XM_011670871">
    <property type="protein sequence ID" value="XP_011669173"/>
    <property type="gene ID" value="LOC105440563"/>
</dbReference>
<comment type="similarity">
    <text evidence="2">Belongs to the bile acid:sodium symporter (BASS) (TC 2.A.28) family.</text>
</comment>
<dbReference type="Pfam" id="PF01758">
    <property type="entry name" value="SBF"/>
    <property type="match status" value="1"/>
</dbReference>
<reference evidence="10" key="1">
    <citation type="submission" date="2015-02" db="EMBL/GenBank/DDBJ databases">
        <title>Genome sequencing for Strongylocentrotus purpuratus.</title>
        <authorList>
            <person name="Murali S."/>
            <person name="Liu Y."/>
            <person name="Vee V."/>
            <person name="English A."/>
            <person name="Wang M."/>
            <person name="Skinner E."/>
            <person name="Han Y."/>
            <person name="Muzny D.M."/>
            <person name="Worley K.C."/>
            <person name="Gibbs R.A."/>
        </authorList>
    </citation>
    <scope>NUCLEOTIDE SEQUENCE</scope>
</reference>
<dbReference type="Gene3D" id="1.20.1530.20">
    <property type="match status" value="1"/>
</dbReference>
<keyword evidence="3 8" id="KW-0812">Transmembrane</keyword>
<dbReference type="RefSeq" id="XP_011669173.2">
    <property type="nucleotide sequence ID" value="XM_011670871.2"/>
</dbReference>
<comment type="subcellular location">
    <subcellularLocation>
        <location evidence="1">Membrane</location>
        <topology evidence="1">Multi-pass membrane protein</topology>
    </subcellularLocation>
</comment>
<feature type="transmembrane region" description="Helical" evidence="8">
    <location>
        <begin position="274"/>
        <end position="294"/>
    </location>
</feature>
<dbReference type="InParanoid" id="A0A7M7HLQ3"/>
<dbReference type="FunFam" id="1.20.1530.20:FF:000035">
    <property type="entry name" value="Uncharacterized protein"/>
    <property type="match status" value="1"/>
</dbReference>
<evidence type="ECO:0000256" key="7">
    <source>
        <dbReference type="SAM" id="MobiDB-lite"/>
    </source>
</evidence>
<name>A0A7M7HLQ3_STRPU</name>
<keyword evidence="10" id="KW-1185">Reference proteome</keyword>
<dbReference type="OMA" id="IMVAMGC"/>
<evidence type="ECO:0000256" key="5">
    <source>
        <dbReference type="ARBA" id="ARBA00022989"/>
    </source>
</evidence>
<evidence type="ECO:0000256" key="4">
    <source>
        <dbReference type="ARBA" id="ARBA00022847"/>
    </source>
</evidence>
<dbReference type="InterPro" id="IPR038770">
    <property type="entry name" value="Na+/solute_symporter_sf"/>
</dbReference>
<dbReference type="AlphaFoldDB" id="A0A7M7HLQ3"/>
<keyword evidence="5 8" id="KW-1133">Transmembrane helix</keyword>
<keyword evidence="6 8" id="KW-0472">Membrane</keyword>
<evidence type="ECO:0000256" key="3">
    <source>
        <dbReference type="ARBA" id="ARBA00022692"/>
    </source>
</evidence>
<feature type="transmembrane region" description="Helical" evidence="8">
    <location>
        <begin position="140"/>
        <end position="164"/>
    </location>
</feature>
<dbReference type="KEGG" id="spu:105440563"/>
<feature type="transmembrane region" description="Helical" evidence="8">
    <location>
        <begin position="212"/>
        <end position="231"/>
    </location>
</feature>
<dbReference type="Proteomes" id="UP000007110">
    <property type="component" value="Unassembled WGS sequence"/>
</dbReference>
<organism evidence="9 10">
    <name type="scientific">Strongylocentrotus purpuratus</name>
    <name type="common">Purple sea urchin</name>
    <dbReference type="NCBI Taxonomy" id="7668"/>
    <lineage>
        <taxon>Eukaryota</taxon>
        <taxon>Metazoa</taxon>
        <taxon>Echinodermata</taxon>
        <taxon>Eleutherozoa</taxon>
        <taxon>Echinozoa</taxon>
        <taxon>Echinoidea</taxon>
        <taxon>Euechinoidea</taxon>
        <taxon>Echinacea</taxon>
        <taxon>Camarodonta</taxon>
        <taxon>Echinidea</taxon>
        <taxon>Strongylocentrotidae</taxon>
        <taxon>Strongylocentrotus</taxon>
    </lineage>
</organism>
<reference evidence="9" key="2">
    <citation type="submission" date="2021-01" db="UniProtKB">
        <authorList>
            <consortium name="EnsemblMetazoa"/>
        </authorList>
    </citation>
    <scope>IDENTIFICATION</scope>
</reference>
<feature type="region of interest" description="Disordered" evidence="7">
    <location>
        <begin position="336"/>
        <end position="365"/>
    </location>
</feature>
<feature type="transmembrane region" description="Helical" evidence="8">
    <location>
        <begin position="176"/>
        <end position="200"/>
    </location>
</feature>
<evidence type="ECO:0008006" key="11">
    <source>
        <dbReference type="Google" id="ProtNLM"/>
    </source>
</evidence>